<evidence type="ECO:0008006" key="3">
    <source>
        <dbReference type="Google" id="ProtNLM"/>
    </source>
</evidence>
<keyword evidence="2" id="KW-1185">Reference proteome</keyword>
<protein>
    <recommendedName>
        <fullName evidence="3">Tubby C-terminal-like domain-containing protein</fullName>
    </recommendedName>
</protein>
<dbReference type="RefSeq" id="XP_024702708.1">
    <property type="nucleotide sequence ID" value="XM_024847851.1"/>
</dbReference>
<gene>
    <name evidence="1" type="ORF">P170DRAFT_428583</name>
</gene>
<accession>A0A2I2G3F3</accession>
<dbReference type="AlphaFoldDB" id="A0A2I2G3F3"/>
<evidence type="ECO:0000313" key="2">
    <source>
        <dbReference type="Proteomes" id="UP000234275"/>
    </source>
</evidence>
<organism evidence="1 2">
    <name type="scientific">Aspergillus steynii IBT 23096</name>
    <dbReference type="NCBI Taxonomy" id="1392250"/>
    <lineage>
        <taxon>Eukaryota</taxon>
        <taxon>Fungi</taxon>
        <taxon>Dikarya</taxon>
        <taxon>Ascomycota</taxon>
        <taxon>Pezizomycotina</taxon>
        <taxon>Eurotiomycetes</taxon>
        <taxon>Eurotiomycetidae</taxon>
        <taxon>Eurotiales</taxon>
        <taxon>Aspergillaceae</taxon>
        <taxon>Aspergillus</taxon>
        <taxon>Aspergillus subgen. Circumdati</taxon>
    </lineage>
</organism>
<reference evidence="1 2" key="1">
    <citation type="submission" date="2016-12" db="EMBL/GenBank/DDBJ databases">
        <title>The genomes of Aspergillus section Nigri reveals drivers in fungal speciation.</title>
        <authorList>
            <consortium name="DOE Joint Genome Institute"/>
            <person name="Vesth T.C."/>
            <person name="Nybo J."/>
            <person name="Theobald S."/>
            <person name="Brandl J."/>
            <person name="Frisvad J.C."/>
            <person name="Nielsen K.F."/>
            <person name="Lyhne E.K."/>
            <person name="Kogle M.E."/>
            <person name="Kuo A."/>
            <person name="Riley R."/>
            <person name="Clum A."/>
            <person name="Nolan M."/>
            <person name="Lipzen A."/>
            <person name="Salamov A."/>
            <person name="Henrissat B."/>
            <person name="Wiebenga A."/>
            <person name="De Vries R.P."/>
            <person name="Grigoriev I.V."/>
            <person name="Mortensen U.H."/>
            <person name="Andersen M.R."/>
            <person name="Baker S.E."/>
        </authorList>
    </citation>
    <scope>NUCLEOTIDE SEQUENCE [LARGE SCALE GENOMIC DNA]</scope>
    <source>
        <strain evidence="1 2">IBT 23096</strain>
    </source>
</reference>
<dbReference type="GeneID" id="36555550"/>
<dbReference type="OrthoDB" id="4725912at2759"/>
<name>A0A2I2G3F3_9EURO</name>
<sequence length="185" mass="20215">MPVPIQMIHIHYRGKFLDLLDSDNHTPLYRVKVGTHSPQMQMFGVDHTCTSSNVLNSDALPVCTAAFKAVSLQVKLKVHGQEVKLERESLLTRTYNFYSSVAGAQLSWQSDGALTGDYQLIAPHGGVVARFRNRLFSNREVGTFELVGDLEDGLRDEVVISGLAMLAMVQSLNLAGMVLVGGGVN</sequence>
<dbReference type="Proteomes" id="UP000234275">
    <property type="component" value="Unassembled WGS sequence"/>
</dbReference>
<dbReference type="EMBL" id="MSFO01000006">
    <property type="protein sequence ID" value="PLB47406.1"/>
    <property type="molecule type" value="Genomic_DNA"/>
</dbReference>
<proteinExistence type="predicted"/>
<dbReference type="VEuPathDB" id="FungiDB:P170DRAFT_428583"/>
<evidence type="ECO:0000313" key="1">
    <source>
        <dbReference type="EMBL" id="PLB47406.1"/>
    </source>
</evidence>
<comment type="caution">
    <text evidence="1">The sequence shown here is derived from an EMBL/GenBank/DDBJ whole genome shotgun (WGS) entry which is preliminary data.</text>
</comment>